<protein>
    <submittedName>
        <fullName evidence="2">DUF2812 domain-containing protein</fullName>
    </submittedName>
</protein>
<comment type="caution">
    <text evidence="2">The sequence shown here is derived from an EMBL/GenBank/DDBJ whole genome shotgun (WGS) entry which is preliminary data.</text>
</comment>
<keyword evidence="1" id="KW-0472">Membrane</keyword>
<keyword evidence="1" id="KW-1133">Transmembrane helix</keyword>
<name>A0A7C8L4L9_9BACI</name>
<dbReference type="Proteomes" id="UP000480246">
    <property type="component" value="Unassembled WGS sequence"/>
</dbReference>
<dbReference type="OrthoDB" id="8757095at2"/>
<gene>
    <name evidence="2" type="ORF">F9U64_19460</name>
</gene>
<dbReference type="InterPro" id="IPR021359">
    <property type="entry name" value="DUF2812"/>
</dbReference>
<keyword evidence="3" id="KW-1185">Reference proteome</keyword>
<dbReference type="Pfam" id="PF11193">
    <property type="entry name" value="DUF2812"/>
    <property type="match status" value="1"/>
</dbReference>
<dbReference type="EMBL" id="WEID01000103">
    <property type="protein sequence ID" value="KAB8126629.1"/>
    <property type="molecule type" value="Genomic_DNA"/>
</dbReference>
<proteinExistence type="predicted"/>
<feature type="transmembrane region" description="Helical" evidence="1">
    <location>
        <begin position="112"/>
        <end position="134"/>
    </location>
</feature>
<dbReference type="RefSeq" id="WP_153406547.1">
    <property type="nucleotide sequence ID" value="NZ_ML762448.1"/>
</dbReference>
<reference evidence="2 3" key="1">
    <citation type="submission" date="2019-10" db="EMBL/GenBank/DDBJ databases">
        <title>Gracilibacillus sp. nov. isolated from rice seeds.</title>
        <authorList>
            <person name="He S."/>
        </authorList>
    </citation>
    <scope>NUCLEOTIDE SEQUENCE [LARGE SCALE GENOMIC DNA]</scope>
    <source>
        <strain evidence="2 3">TD8</strain>
    </source>
</reference>
<accession>A0A7C8L4L9</accession>
<dbReference type="AlphaFoldDB" id="A0A7C8L4L9"/>
<evidence type="ECO:0000313" key="3">
    <source>
        <dbReference type="Proteomes" id="UP000480246"/>
    </source>
</evidence>
<evidence type="ECO:0000256" key="1">
    <source>
        <dbReference type="SAM" id="Phobius"/>
    </source>
</evidence>
<organism evidence="2 3">
    <name type="scientific">Gracilibacillus oryzae</name>
    <dbReference type="NCBI Taxonomy" id="1672701"/>
    <lineage>
        <taxon>Bacteria</taxon>
        <taxon>Bacillati</taxon>
        <taxon>Bacillota</taxon>
        <taxon>Bacilli</taxon>
        <taxon>Bacillales</taxon>
        <taxon>Bacillaceae</taxon>
        <taxon>Gracilibacillus</taxon>
    </lineage>
</organism>
<feature type="transmembrane region" description="Helical" evidence="1">
    <location>
        <begin position="140"/>
        <end position="160"/>
    </location>
</feature>
<evidence type="ECO:0000313" key="2">
    <source>
        <dbReference type="EMBL" id="KAB8126629.1"/>
    </source>
</evidence>
<sequence>MTVRKFKLFLGPNIHKEEEWLTEMSKKGLHLKKYRLFNYFFEEDPEQSYVYQIDFRQEATKDYLQLYEDAGWEHVTNAMSIFHYFRKEASNTDVKKIYSDKNSIQDNYKRMLIFYLFIFFFFLISQLGIIVSWKGPWHDYLLVGGDIVIVVVYLYMFYILNKRINFFRNK</sequence>
<keyword evidence="1" id="KW-0812">Transmembrane</keyword>